<dbReference type="RefSeq" id="XP_031941858.1">
    <property type="nucleotide sequence ID" value="XM_032078446.1"/>
</dbReference>
<protein>
    <submittedName>
        <fullName evidence="2">Uncharacterized protein</fullName>
    </submittedName>
</protein>
<reference evidence="2 3" key="1">
    <citation type="submission" date="2019-04" db="EMBL/GenBank/DDBJ databases">
        <authorList>
            <consortium name="DOE Joint Genome Institute"/>
            <person name="Mondo S."/>
            <person name="Kjaerbolling I."/>
            <person name="Vesth T."/>
            <person name="Frisvad J.C."/>
            <person name="Nybo J.L."/>
            <person name="Theobald S."/>
            <person name="Kildgaard S."/>
            <person name="Isbrandt T."/>
            <person name="Kuo A."/>
            <person name="Sato A."/>
            <person name="Lyhne E.K."/>
            <person name="Kogle M.E."/>
            <person name="Wiebenga A."/>
            <person name="Kun R.S."/>
            <person name="Lubbers R.J."/>
            <person name="Makela M.R."/>
            <person name="Barry K."/>
            <person name="Chovatia M."/>
            <person name="Clum A."/>
            <person name="Daum C."/>
            <person name="Haridas S."/>
            <person name="He G."/>
            <person name="LaButti K."/>
            <person name="Lipzen A."/>
            <person name="Riley R."/>
            <person name="Salamov A."/>
            <person name="Simmons B.A."/>
            <person name="Magnuson J.K."/>
            <person name="Henrissat B."/>
            <person name="Mortensen U.H."/>
            <person name="Larsen T.O."/>
            <person name="Devries R.P."/>
            <person name="Grigoriev I.V."/>
            <person name="Machida M."/>
            <person name="Baker S.E."/>
            <person name="Andersen M.R."/>
            <person name="Cantor M.N."/>
            <person name="Hua S.X."/>
        </authorList>
    </citation>
    <scope>NUCLEOTIDE SEQUENCE [LARGE SCALE GENOMIC DNA]</scope>
    <source>
        <strain evidence="2 3">CBS 119388</strain>
    </source>
</reference>
<organism evidence="2 3">
    <name type="scientific">Aspergillus pseudonomiae</name>
    <dbReference type="NCBI Taxonomy" id="1506151"/>
    <lineage>
        <taxon>Eukaryota</taxon>
        <taxon>Fungi</taxon>
        <taxon>Dikarya</taxon>
        <taxon>Ascomycota</taxon>
        <taxon>Pezizomycotina</taxon>
        <taxon>Eurotiomycetes</taxon>
        <taxon>Eurotiomycetidae</taxon>
        <taxon>Eurotiales</taxon>
        <taxon>Aspergillaceae</taxon>
        <taxon>Aspergillus</taxon>
        <taxon>Aspergillus subgen. Circumdati</taxon>
    </lineage>
</organism>
<dbReference type="Proteomes" id="UP000325579">
    <property type="component" value="Unassembled WGS sequence"/>
</dbReference>
<dbReference type="EMBL" id="ML736767">
    <property type="protein sequence ID" value="KAE8404539.1"/>
    <property type="molecule type" value="Genomic_DNA"/>
</dbReference>
<accession>A0A5N7DE64</accession>
<evidence type="ECO:0000256" key="1">
    <source>
        <dbReference type="SAM" id="MobiDB-lite"/>
    </source>
</evidence>
<proteinExistence type="predicted"/>
<feature type="region of interest" description="Disordered" evidence="1">
    <location>
        <begin position="267"/>
        <end position="290"/>
    </location>
</feature>
<dbReference type="AlphaFoldDB" id="A0A5N7DE64"/>
<dbReference type="GeneID" id="43663137"/>
<keyword evidence="3" id="KW-1185">Reference proteome</keyword>
<evidence type="ECO:0000313" key="2">
    <source>
        <dbReference type="EMBL" id="KAE8404539.1"/>
    </source>
</evidence>
<sequence length="353" mass="38440">MTCTSTSYSSVLISNMASASTPYSSAPASPTLAHILLSQPHHGQISTPGTWDLRDDIRKAFKSPAHSVFRKGTVIGFSKLRNQAKGNDDMEFLGQVSRSILAAQLCETSSPSSSCAKTYIIHPANLDIFSPQRLLESLLSASQQSPLTRDEAISHLDSVQLFPVFDMAAAVQAISEVSDALCRYKKEWKSQQTRQVESTGDNDCRVFLVIAGLDTLTEGVVRASSTVRGTAILSNLLRTLTQLSRMYSSYLSVMLVNTSGLGTLTSDTHAAPGQLQQGRNPGNNPQTSRENGIHSIFHASEKLFPSLLMRTLEQGIDAHLLLSTVKPAHVVEVIKDRVGNGVGRWCIWDKRIN</sequence>
<name>A0A5N7DE64_9EURO</name>
<evidence type="ECO:0000313" key="3">
    <source>
        <dbReference type="Proteomes" id="UP000325579"/>
    </source>
</evidence>
<gene>
    <name evidence="2" type="ORF">BDV37DRAFT_114804</name>
</gene>
<dbReference type="OrthoDB" id="4344093at2759"/>